<proteinExistence type="predicted"/>
<feature type="domain" description="Condensin-2 complex subunit H2 C-terminal" evidence="1">
    <location>
        <begin position="46"/>
        <end position="122"/>
    </location>
</feature>
<keyword evidence="2" id="KW-1185">Reference proteome</keyword>
<dbReference type="AlphaFoldDB" id="A0A914RMI5"/>
<protein>
    <submittedName>
        <fullName evidence="3">Condensin-2 complex subunit H2 C-terminal domain-containing protein</fullName>
    </submittedName>
</protein>
<dbReference type="InterPro" id="IPR031739">
    <property type="entry name" value="Ncaph2"/>
</dbReference>
<evidence type="ECO:0000313" key="2">
    <source>
        <dbReference type="Proteomes" id="UP000887564"/>
    </source>
</evidence>
<dbReference type="PANTHER" id="PTHR14324">
    <property type="entry name" value="CONDENSIN-2 COMPLEX SUBUNIT H2"/>
    <property type="match status" value="1"/>
</dbReference>
<dbReference type="Pfam" id="PF16858">
    <property type="entry name" value="CNDH2_C"/>
    <property type="match status" value="1"/>
</dbReference>
<reference evidence="3" key="1">
    <citation type="submission" date="2022-11" db="UniProtKB">
        <authorList>
            <consortium name="WormBaseParasite"/>
        </authorList>
    </citation>
    <scope>IDENTIFICATION</scope>
</reference>
<organism evidence="2 3">
    <name type="scientific">Parascaris equorum</name>
    <name type="common">Equine roundworm</name>
    <dbReference type="NCBI Taxonomy" id="6256"/>
    <lineage>
        <taxon>Eukaryota</taxon>
        <taxon>Metazoa</taxon>
        <taxon>Ecdysozoa</taxon>
        <taxon>Nematoda</taxon>
        <taxon>Chromadorea</taxon>
        <taxon>Rhabditida</taxon>
        <taxon>Spirurina</taxon>
        <taxon>Ascaridomorpha</taxon>
        <taxon>Ascaridoidea</taxon>
        <taxon>Ascarididae</taxon>
        <taxon>Parascaris</taxon>
    </lineage>
</organism>
<dbReference type="InterPro" id="IPR031737">
    <property type="entry name" value="CNDH2_C"/>
</dbReference>
<dbReference type="GO" id="GO:0000796">
    <property type="term" value="C:condensin complex"/>
    <property type="evidence" value="ECO:0007669"/>
    <property type="project" value="TreeGrafter"/>
</dbReference>
<dbReference type="GO" id="GO:0051306">
    <property type="term" value="P:mitotic sister chromatid separation"/>
    <property type="evidence" value="ECO:0007669"/>
    <property type="project" value="TreeGrafter"/>
</dbReference>
<evidence type="ECO:0000259" key="1">
    <source>
        <dbReference type="Pfam" id="PF16858"/>
    </source>
</evidence>
<dbReference type="GO" id="GO:0005634">
    <property type="term" value="C:nucleus"/>
    <property type="evidence" value="ECO:0007669"/>
    <property type="project" value="TreeGrafter"/>
</dbReference>
<dbReference type="GO" id="GO:0010032">
    <property type="term" value="P:meiotic chromosome condensation"/>
    <property type="evidence" value="ECO:0007669"/>
    <property type="project" value="TreeGrafter"/>
</dbReference>
<dbReference type="PANTHER" id="PTHR14324:SF3">
    <property type="entry name" value="CONDENSIN-2 COMPLEX SUBUNIT H2"/>
    <property type="match status" value="1"/>
</dbReference>
<dbReference type="WBParaSite" id="PEQ_0000308301-mRNA-1">
    <property type="protein sequence ID" value="PEQ_0000308301-mRNA-1"/>
    <property type="gene ID" value="PEQ_0000308301"/>
</dbReference>
<dbReference type="Proteomes" id="UP000887564">
    <property type="component" value="Unplaced"/>
</dbReference>
<accession>A0A914RMI5</accession>
<name>A0A914RMI5_PAREQ</name>
<evidence type="ECO:0000313" key="3">
    <source>
        <dbReference type="WBParaSite" id="PEQ_0000308301-mRNA-1"/>
    </source>
</evidence>
<dbReference type="GO" id="GO:0003682">
    <property type="term" value="F:chromatin binding"/>
    <property type="evidence" value="ECO:0007669"/>
    <property type="project" value="TreeGrafter"/>
</dbReference>
<sequence length="198" mass="22883">LLQDTPLFADGLDDGDIEGPVAFGNVYDDGKAARDVSLTKSFDQMTYEEVLTYYLQRYWSVSEESTSRLCQRVQKWEERMVPILEEEESRREFSIHEYGDEVLGKFQQIGQTIPFVEWMLGLDEIRLNLVGIRAGTCFTIFVQNKLGCEKMRLGRYISFDLILFARLLWLQVVLKLYPFSVGVILPESNSPRMSTVKT</sequence>